<dbReference type="SUPFAM" id="SSF110849">
    <property type="entry name" value="ParB/Sulfiredoxin"/>
    <property type="match status" value="1"/>
</dbReference>
<dbReference type="Proteomes" id="UP000244904">
    <property type="component" value="Unassembled WGS sequence"/>
</dbReference>
<feature type="domain" description="ParB-like N-terminal" evidence="1">
    <location>
        <begin position="22"/>
        <end position="121"/>
    </location>
</feature>
<keyword evidence="3" id="KW-1185">Reference proteome</keyword>
<sequence>MQTTITPKGTSLEQNQPLISRRHLSPRAITSVSDFQFRHTATDKGHVRGLVQTLRATGQLDPILVWREVDALGLATGRLVLLDGHHRLAAYATFKPREDVPATIFTGTRAAAMVAAVEANSRERLPLTKSERMDAAWRLVRLPGERLKVKTVAGATGVGTRSVDNMRKRWKTMLADRKEATGEWWRDRQDVLPAMNARPELSESERQACIEKYSERVREAFGKMPWQDEEVTAEALQLAFGTSKLRSMVEWLFSPDEFDMPEFGAFMDDLHEPDLDDDNYDF</sequence>
<dbReference type="OrthoDB" id="7353482at2"/>
<dbReference type="EMBL" id="OMOJ01000001">
    <property type="protein sequence ID" value="SPF77602.1"/>
    <property type="molecule type" value="Genomic_DNA"/>
</dbReference>
<dbReference type="CDD" id="cd16387">
    <property type="entry name" value="ParB_N_Srx"/>
    <property type="match status" value="1"/>
</dbReference>
<dbReference type="RefSeq" id="WP_108884308.1">
    <property type="nucleotide sequence ID" value="NZ_OMOJ01000001.1"/>
</dbReference>
<name>A0A2R8ANH0_9RHOB</name>
<dbReference type="AlphaFoldDB" id="A0A2R8ANH0"/>
<dbReference type="SMART" id="SM00470">
    <property type="entry name" value="ParB"/>
    <property type="match status" value="1"/>
</dbReference>
<evidence type="ECO:0000259" key="1">
    <source>
        <dbReference type="SMART" id="SM00470"/>
    </source>
</evidence>
<evidence type="ECO:0000313" key="2">
    <source>
        <dbReference type="EMBL" id="SPF77602.1"/>
    </source>
</evidence>
<gene>
    <name evidence="2" type="ORF">PRI8871_00185</name>
</gene>
<organism evidence="2 3">
    <name type="scientific">Pseudoprimorskyibacter insulae</name>
    <dbReference type="NCBI Taxonomy" id="1695997"/>
    <lineage>
        <taxon>Bacteria</taxon>
        <taxon>Pseudomonadati</taxon>
        <taxon>Pseudomonadota</taxon>
        <taxon>Alphaproteobacteria</taxon>
        <taxon>Rhodobacterales</taxon>
        <taxon>Paracoccaceae</taxon>
        <taxon>Pseudoprimorskyibacter</taxon>
    </lineage>
</organism>
<proteinExistence type="predicted"/>
<evidence type="ECO:0000313" key="3">
    <source>
        <dbReference type="Proteomes" id="UP000244904"/>
    </source>
</evidence>
<protein>
    <recommendedName>
        <fullName evidence="1">ParB-like N-terminal domain-containing protein</fullName>
    </recommendedName>
</protein>
<dbReference type="InterPro" id="IPR003115">
    <property type="entry name" value="ParB_N"/>
</dbReference>
<dbReference type="InterPro" id="IPR036086">
    <property type="entry name" value="ParB/Sulfiredoxin_sf"/>
</dbReference>
<reference evidence="3" key="1">
    <citation type="submission" date="2018-03" db="EMBL/GenBank/DDBJ databases">
        <authorList>
            <person name="Rodrigo-Torres L."/>
            <person name="Arahal R. D."/>
            <person name="Lucena T."/>
        </authorList>
    </citation>
    <scope>NUCLEOTIDE SEQUENCE [LARGE SCALE GENOMIC DNA]</scope>
    <source>
        <strain evidence="3">CECT 8871</strain>
    </source>
</reference>
<dbReference type="Gene3D" id="3.90.1530.10">
    <property type="entry name" value="Conserved hypothetical protein from pyrococcus furiosus pfu- 392566-001, ParB domain"/>
    <property type="match status" value="1"/>
</dbReference>
<accession>A0A2R8ANH0</accession>